<feature type="coiled-coil region" evidence="1">
    <location>
        <begin position="379"/>
        <end position="406"/>
    </location>
</feature>
<keyword evidence="1" id="KW-0175">Coiled coil</keyword>
<accession>A0A823ITL6</accession>
<evidence type="ECO:0000313" key="2">
    <source>
        <dbReference type="EMBL" id="EAG9352771.1"/>
    </source>
</evidence>
<dbReference type="RefSeq" id="WP_070034289.1">
    <property type="nucleotide sequence ID" value="NZ_CP090057.1"/>
</dbReference>
<reference evidence="2 3" key="1">
    <citation type="submission" date="2019-04" db="EMBL/GenBank/DDBJ databases">
        <authorList>
            <consortium name="GenomeTrakr network: Whole genome sequencing for foodborne pathogen traceback"/>
        </authorList>
    </citation>
    <scope>NUCLEOTIDE SEQUENCE [LARGE SCALE GENOMIC DNA]</scope>
    <source>
        <strain evidence="2 3">CFSAN072502</strain>
    </source>
</reference>
<gene>
    <name evidence="2" type="ORF">CW895_02880</name>
</gene>
<comment type="caution">
    <text evidence="2">The sequence shown here is derived from an EMBL/GenBank/DDBJ whole genome shotgun (WGS) entry which is preliminary data.</text>
</comment>
<dbReference type="EMBL" id="AABEKN010000001">
    <property type="protein sequence ID" value="EAG9352771.1"/>
    <property type="molecule type" value="Genomic_DNA"/>
</dbReference>
<evidence type="ECO:0000256" key="1">
    <source>
        <dbReference type="SAM" id="Coils"/>
    </source>
</evidence>
<dbReference type="InterPro" id="IPR027417">
    <property type="entry name" value="P-loop_NTPase"/>
</dbReference>
<protein>
    <recommendedName>
        <fullName evidence="4">DUF2326 domain-containing protein</fullName>
    </recommendedName>
</protein>
<feature type="coiled-coil region" evidence="1">
    <location>
        <begin position="308"/>
        <end position="335"/>
    </location>
</feature>
<proteinExistence type="predicted"/>
<dbReference type="Proteomes" id="UP000524387">
    <property type="component" value="Unassembled WGS sequence"/>
</dbReference>
<evidence type="ECO:0000313" key="3">
    <source>
        <dbReference type="Proteomes" id="UP000524387"/>
    </source>
</evidence>
<organism evidence="2 3">
    <name type="scientific">Listeria monocytogenes</name>
    <dbReference type="NCBI Taxonomy" id="1639"/>
    <lineage>
        <taxon>Bacteria</taxon>
        <taxon>Bacillati</taxon>
        <taxon>Bacillota</taxon>
        <taxon>Bacilli</taxon>
        <taxon>Bacillales</taxon>
        <taxon>Listeriaceae</taxon>
        <taxon>Listeria</taxon>
    </lineage>
</organism>
<dbReference type="AlphaFoldDB" id="A0A823ITL6"/>
<sequence length="551" mass="64717">MIIHELIILDFENEKANKFTFSAGVNIITSDKTTTGKSSLIKSLFYTLGFEIKQFPHGWNFMTMRFRLNISIEGEKYSIIRSNKLFYVSDLNGPLNLKEFSNWFQEKLNIKMKLKIKKSLHNELSDVYTTEILAPFYLDQDKSWNGYLFRKSSDSLGRYSGIPKDILEYTLGISNQEILEMENKKNIKSKLRSQIVAKIDVLNSLQKDYVEKIEIVNSLSYDINQLKTAFNSNLNQLSRISGDISLYKKDLFSKKKKIDLNSQDNSELEKLMTVNNKMYKEVSLECVHCRSKLTLEQSLTRLKLKNNLFEIQNLYDNNKKENERLQQDITDLREKILESNSYYKSLTKKKEKLEETITLQKYIDLESKRLANDEFLTKLNDLNIEKEALDLTIKDLTNTITKLKKAQKARIINIHTRYSEILNDINLMFKSPILENTNFFNFQEIKGSGMDNNKTMLALYITYMRLVSEFGIYSLPFGIDSFIKNEVDKNIVEVTFKEVEKYFLSMSSQIFFVTIYENIYCFEKNTDYNIIKLSKPILSSDKYKELLQYFK</sequence>
<evidence type="ECO:0008006" key="4">
    <source>
        <dbReference type="Google" id="ProtNLM"/>
    </source>
</evidence>
<dbReference type="Gene3D" id="3.40.50.300">
    <property type="entry name" value="P-loop containing nucleotide triphosphate hydrolases"/>
    <property type="match status" value="1"/>
</dbReference>
<name>A0A823ITL6_LISMN</name>